<dbReference type="RefSeq" id="WP_093171030.1">
    <property type="nucleotide sequence ID" value="NZ_FNCN01000012.1"/>
</dbReference>
<proteinExistence type="predicted"/>
<name>A0A1G8AC55_9ACTN</name>
<protein>
    <submittedName>
        <fullName evidence="1">Uncharacterized protein</fullName>
    </submittedName>
</protein>
<gene>
    <name evidence="1" type="ORF">SAMN05421505_11297</name>
</gene>
<evidence type="ECO:0000313" key="2">
    <source>
        <dbReference type="Proteomes" id="UP000198923"/>
    </source>
</evidence>
<reference evidence="1 2" key="1">
    <citation type="submission" date="2016-10" db="EMBL/GenBank/DDBJ databases">
        <authorList>
            <person name="de Groot N.N."/>
        </authorList>
    </citation>
    <scope>NUCLEOTIDE SEQUENCE [LARGE SCALE GENOMIC DNA]</scope>
    <source>
        <strain evidence="1 2">CPCC 201354</strain>
    </source>
</reference>
<sequence>MAWEDALFGVLKGMDDQALEILVEDLEDLAGERWSDGLSVGHGLDRFYYGIADAAREVMADRGTPIR</sequence>
<dbReference type="Proteomes" id="UP000198923">
    <property type="component" value="Unassembled WGS sequence"/>
</dbReference>
<dbReference type="AlphaFoldDB" id="A0A1G8AC55"/>
<accession>A0A1G8AC55</accession>
<keyword evidence="2" id="KW-1185">Reference proteome</keyword>
<dbReference type="EMBL" id="FNCN01000012">
    <property type="protein sequence ID" value="SDH18481.1"/>
    <property type="molecule type" value="Genomic_DNA"/>
</dbReference>
<evidence type="ECO:0000313" key="1">
    <source>
        <dbReference type="EMBL" id="SDH18481.1"/>
    </source>
</evidence>
<organism evidence="1 2">
    <name type="scientific">Sinosporangium album</name>
    <dbReference type="NCBI Taxonomy" id="504805"/>
    <lineage>
        <taxon>Bacteria</taxon>
        <taxon>Bacillati</taxon>
        <taxon>Actinomycetota</taxon>
        <taxon>Actinomycetes</taxon>
        <taxon>Streptosporangiales</taxon>
        <taxon>Streptosporangiaceae</taxon>
        <taxon>Sinosporangium</taxon>
    </lineage>
</organism>